<dbReference type="GO" id="GO:0005737">
    <property type="term" value="C:cytoplasm"/>
    <property type="evidence" value="ECO:0007669"/>
    <property type="project" value="UniProtKB-SubCell"/>
</dbReference>
<feature type="binding site" evidence="5">
    <location>
        <begin position="219"/>
        <end position="222"/>
    </location>
    <ligand>
        <name>pyridoxal 5'-phosphate</name>
        <dbReference type="ChEBI" id="CHEBI:597326"/>
    </ligand>
</feature>
<dbReference type="InterPro" id="IPR050103">
    <property type="entry name" value="Class-III_PLP-dep_AT"/>
</dbReference>
<organism evidence="6 7">
    <name type="scientific">Sutcliffiella horikoshii</name>
    <dbReference type="NCBI Taxonomy" id="79883"/>
    <lineage>
        <taxon>Bacteria</taxon>
        <taxon>Bacillati</taxon>
        <taxon>Bacillota</taxon>
        <taxon>Bacilli</taxon>
        <taxon>Bacillales</taxon>
        <taxon>Bacillaceae</taxon>
        <taxon>Sutcliffiella</taxon>
    </lineage>
</organism>
<evidence type="ECO:0000256" key="5">
    <source>
        <dbReference type="HAMAP-Rule" id="MF_01107"/>
    </source>
</evidence>
<dbReference type="EMBL" id="VTEV01000011">
    <property type="protein sequence ID" value="TYS62566.1"/>
    <property type="molecule type" value="Genomic_DNA"/>
</dbReference>
<name>A0A5D4SLH1_9BACI</name>
<keyword evidence="5" id="KW-0055">Arginine biosynthesis</keyword>
<dbReference type="PANTHER" id="PTHR11986">
    <property type="entry name" value="AMINOTRANSFERASE CLASS III"/>
    <property type="match status" value="1"/>
</dbReference>
<evidence type="ECO:0000256" key="2">
    <source>
        <dbReference type="ARBA" id="ARBA00022605"/>
    </source>
</evidence>
<dbReference type="CDD" id="cd00610">
    <property type="entry name" value="OAT_like"/>
    <property type="match status" value="1"/>
</dbReference>
<feature type="binding site" evidence="5">
    <location>
        <position position="137"/>
    </location>
    <ligand>
        <name>N(2)-acetyl-L-ornithine</name>
        <dbReference type="ChEBI" id="CHEBI:57805"/>
    </ligand>
</feature>
<feature type="binding site" evidence="5">
    <location>
        <position position="134"/>
    </location>
    <ligand>
        <name>pyridoxal 5'-phosphate</name>
        <dbReference type="ChEBI" id="CHEBI:597326"/>
    </ligand>
</feature>
<evidence type="ECO:0000313" key="7">
    <source>
        <dbReference type="Proteomes" id="UP000322524"/>
    </source>
</evidence>
<dbReference type="NCBIfam" id="NF002797">
    <property type="entry name" value="PRK02936.1"/>
    <property type="match status" value="1"/>
</dbReference>
<evidence type="ECO:0000256" key="1">
    <source>
        <dbReference type="ARBA" id="ARBA00022576"/>
    </source>
</evidence>
<dbReference type="InterPro" id="IPR049704">
    <property type="entry name" value="Aminotrans_3_PPA_site"/>
</dbReference>
<comment type="caution">
    <text evidence="6">The sequence shown here is derived from an EMBL/GenBank/DDBJ whole genome shotgun (WGS) entry which is preliminary data.</text>
</comment>
<dbReference type="Proteomes" id="UP000322524">
    <property type="component" value="Unassembled WGS sequence"/>
</dbReference>
<dbReference type="GO" id="GO:0030170">
    <property type="term" value="F:pyridoxal phosphate binding"/>
    <property type="evidence" value="ECO:0007669"/>
    <property type="project" value="InterPro"/>
</dbReference>
<dbReference type="PROSITE" id="PS00600">
    <property type="entry name" value="AA_TRANSFER_CLASS_3"/>
    <property type="match status" value="1"/>
</dbReference>
<dbReference type="SUPFAM" id="SSF53383">
    <property type="entry name" value="PLP-dependent transferases"/>
    <property type="match status" value="1"/>
</dbReference>
<keyword evidence="1 5" id="KW-0032">Aminotransferase</keyword>
<keyword evidence="5" id="KW-0963">Cytoplasm</keyword>
<comment type="cofactor">
    <cofactor evidence="5">
        <name>pyridoxal 5'-phosphate</name>
        <dbReference type="ChEBI" id="CHEBI:597326"/>
    </cofactor>
    <text evidence="5">Binds 1 pyridoxal phosphate per subunit.</text>
</comment>
<dbReference type="GO" id="GO:0003992">
    <property type="term" value="F:N2-acetyl-L-ornithine:2-oxoglutarate 5-aminotransferase activity"/>
    <property type="evidence" value="ECO:0007669"/>
    <property type="project" value="UniProtKB-UniRule"/>
</dbReference>
<comment type="catalytic activity">
    <reaction evidence="5">
        <text>N(2)-acetyl-L-ornithine + 2-oxoglutarate = N-acetyl-L-glutamate 5-semialdehyde + L-glutamate</text>
        <dbReference type="Rhea" id="RHEA:18049"/>
        <dbReference type="ChEBI" id="CHEBI:16810"/>
        <dbReference type="ChEBI" id="CHEBI:29123"/>
        <dbReference type="ChEBI" id="CHEBI:29985"/>
        <dbReference type="ChEBI" id="CHEBI:57805"/>
        <dbReference type="EC" id="2.6.1.11"/>
    </reaction>
</comment>
<dbReference type="Gene3D" id="3.90.1150.10">
    <property type="entry name" value="Aspartate Aminotransferase, domain 1"/>
    <property type="match status" value="1"/>
</dbReference>
<proteinExistence type="inferred from homology"/>
<evidence type="ECO:0000256" key="4">
    <source>
        <dbReference type="ARBA" id="ARBA00022898"/>
    </source>
</evidence>
<dbReference type="PIRSF" id="PIRSF000521">
    <property type="entry name" value="Transaminase_4ab_Lys_Orn"/>
    <property type="match status" value="1"/>
</dbReference>
<feature type="binding site" evidence="5">
    <location>
        <position position="276"/>
    </location>
    <ligand>
        <name>N(2)-acetyl-L-ornithine</name>
        <dbReference type="ChEBI" id="CHEBI:57805"/>
    </ligand>
</feature>
<comment type="similarity">
    <text evidence="5">Belongs to the class-III pyridoxal-phosphate-dependent aminotransferase family. ArgD subfamily.</text>
</comment>
<dbReference type="GO" id="GO:0006526">
    <property type="term" value="P:L-arginine biosynthetic process"/>
    <property type="evidence" value="ECO:0007669"/>
    <property type="project" value="UniProtKB-UniRule"/>
</dbReference>
<dbReference type="InterPro" id="IPR004636">
    <property type="entry name" value="AcOrn/SuccOrn_fam"/>
</dbReference>
<accession>A0A5D4SLH1</accession>
<sequence length="398" mass="44109">MSKSATDYSQIMNTYSRLPLSIQNGKGTYVWSNNNEKYLDFTSGIATCNLGHCPPEVEKALKKQLSALWHTSNLYHVPKQEELARLLVDKSCFDQVFFCNSGAEANEAAIKLVRAIANNSHKKQASIVTFQQSFHGRTLATVAATGQEKIKSGFEPMLEGFIHLSYNDYQSLQTIRELKPTAVMLELLQGEGGVVPAEPEWVKELSSICKEYGILLVIDEVQTGMGRTGSLFLYEQYDVEPDIMTLAKGLGSGFPIGAMLAKEEVARAFKPGMHGSTFGGNPLACTAGIETLKIISEENFLKNITEQSQFLHTQLESVLDDFSFIKEKRGKGMLIGLEIDGNAIDMVKMALEEKLLLLSAGPNVVRLLPPLTISQEEVISFIQTFIKVLQQYREEEHG</sequence>
<comment type="subcellular location">
    <subcellularLocation>
        <location evidence="5">Cytoplasm</location>
    </subcellularLocation>
</comment>
<dbReference type="NCBIfam" id="NF002325">
    <property type="entry name" value="PRK01278.1"/>
    <property type="match status" value="1"/>
</dbReference>
<dbReference type="InterPro" id="IPR015421">
    <property type="entry name" value="PyrdxlP-dep_Trfase_major"/>
</dbReference>
<gene>
    <name evidence="5" type="primary">argD</name>
    <name evidence="6" type="ORF">FZC76_20225</name>
</gene>
<feature type="modified residue" description="N6-(pyridoxal phosphate)lysine" evidence="5">
    <location>
        <position position="248"/>
    </location>
</feature>
<reference evidence="6 7" key="1">
    <citation type="submission" date="2019-08" db="EMBL/GenBank/DDBJ databases">
        <title>Bacillus genomes from the desert of Cuatro Cienegas, Coahuila.</title>
        <authorList>
            <person name="Olmedo-Alvarez G."/>
        </authorList>
    </citation>
    <scope>NUCLEOTIDE SEQUENCE [LARGE SCALE GENOMIC DNA]</scope>
    <source>
        <strain evidence="6 7">CH28_1T</strain>
    </source>
</reference>
<dbReference type="NCBIfam" id="TIGR00707">
    <property type="entry name" value="argD"/>
    <property type="match status" value="1"/>
</dbReference>
<dbReference type="PANTHER" id="PTHR11986:SF79">
    <property type="entry name" value="ACETYLORNITHINE AMINOTRANSFERASE, MITOCHONDRIAL"/>
    <property type="match status" value="1"/>
</dbReference>
<dbReference type="AlphaFoldDB" id="A0A5D4SLH1"/>
<dbReference type="InterPro" id="IPR005814">
    <property type="entry name" value="Aminotrans_3"/>
</dbReference>
<comment type="miscellaneous">
    <text evidence="5">May also have succinyldiaminopimelate aminotransferase activity, thus carrying out the corresponding step in lysine biosynthesis.</text>
</comment>
<dbReference type="GO" id="GO:0042802">
    <property type="term" value="F:identical protein binding"/>
    <property type="evidence" value="ECO:0007669"/>
    <property type="project" value="TreeGrafter"/>
</dbReference>
<dbReference type="Gene3D" id="3.40.640.10">
    <property type="entry name" value="Type I PLP-dependent aspartate aminotransferase-like (Major domain)"/>
    <property type="match status" value="1"/>
</dbReference>
<dbReference type="OrthoDB" id="9807885at2"/>
<dbReference type="UniPathway" id="UPA00068">
    <property type="reaction ID" value="UER00109"/>
</dbReference>
<protein>
    <recommendedName>
        <fullName evidence="5">Acetylornithine aminotransferase</fullName>
        <shortName evidence="5">ACOAT</shortName>
        <ecNumber evidence="5">2.6.1.11</ecNumber>
    </recommendedName>
</protein>
<dbReference type="EC" id="2.6.1.11" evidence="5"/>
<dbReference type="FunFam" id="3.40.640.10:FF:000004">
    <property type="entry name" value="Acetylornithine aminotransferase"/>
    <property type="match status" value="1"/>
</dbReference>
<comment type="subunit">
    <text evidence="5">Homodimer.</text>
</comment>
<evidence type="ECO:0000313" key="6">
    <source>
        <dbReference type="EMBL" id="TYS62566.1"/>
    </source>
</evidence>
<dbReference type="Pfam" id="PF00202">
    <property type="entry name" value="Aminotran_3"/>
    <property type="match status" value="1"/>
</dbReference>
<keyword evidence="2 5" id="KW-0028">Amino-acid biosynthesis</keyword>
<dbReference type="InterPro" id="IPR015422">
    <property type="entry name" value="PyrdxlP-dep_Trfase_small"/>
</dbReference>
<feature type="binding site" evidence="5">
    <location>
        <position position="277"/>
    </location>
    <ligand>
        <name>pyridoxal 5'-phosphate</name>
        <dbReference type="ChEBI" id="CHEBI:597326"/>
    </ligand>
</feature>
<dbReference type="HAMAP" id="MF_01107">
    <property type="entry name" value="ArgD_aminotrans_3"/>
    <property type="match status" value="1"/>
</dbReference>
<feature type="binding site" evidence="5">
    <location>
        <begin position="102"/>
        <end position="103"/>
    </location>
    <ligand>
        <name>pyridoxal 5'-phosphate</name>
        <dbReference type="ChEBI" id="CHEBI:597326"/>
    </ligand>
</feature>
<comment type="pathway">
    <text evidence="5">Amino-acid biosynthesis; L-arginine biosynthesis; N(2)-acetyl-L-ornithine from L-glutamate: step 4/4.</text>
</comment>
<keyword evidence="3 5" id="KW-0808">Transferase</keyword>
<dbReference type="InterPro" id="IPR015424">
    <property type="entry name" value="PyrdxlP-dep_Trfase"/>
</dbReference>
<keyword evidence="4 5" id="KW-0663">Pyridoxal phosphate</keyword>
<evidence type="ECO:0000256" key="3">
    <source>
        <dbReference type="ARBA" id="ARBA00022679"/>
    </source>
</evidence>